<proteinExistence type="predicted"/>
<evidence type="ECO:0000313" key="6">
    <source>
        <dbReference type="EMBL" id="CAJ0874965.1"/>
    </source>
</evidence>
<reference evidence="5 8" key="1">
    <citation type="submission" date="2023-07" db="EMBL/GenBank/DDBJ databases">
        <authorList>
            <person name="Peeters C."/>
        </authorList>
    </citation>
    <scope>NUCLEOTIDE SEQUENCE</scope>
    <source>
        <strain evidence="6 8">R-77569</strain>
        <strain evidence="5">R-77591</strain>
    </source>
</reference>
<evidence type="ECO:0000313" key="8">
    <source>
        <dbReference type="Proteomes" id="UP001190452"/>
    </source>
</evidence>
<dbReference type="InterPro" id="IPR008707">
    <property type="entry name" value="B-propeller_PilY1"/>
</dbReference>
<accession>A0AAD2APC0</accession>
<evidence type="ECO:0000256" key="3">
    <source>
        <dbReference type="SAM" id="SignalP"/>
    </source>
</evidence>
<dbReference type="Proteomes" id="UP001190002">
    <property type="component" value="Unassembled WGS sequence"/>
</dbReference>
<organism evidence="5 7">
    <name type="scientific">Ralstonia mannitolilytica</name>
    <dbReference type="NCBI Taxonomy" id="105219"/>
    <lineage>
        <taxon>Bacteria</taxon>
        <taxon>Pseudomonadati</taxon>
        <taxon>Pseudomonadota</taxon>
        <taxon>Betaproteobacteria</taxon>
        <taxon>Burkholderiales</taxon>
        <taxon>Burkholderiaceae</taxon>
        <taxon>Ralstonia</taxon>
    </lineage>
</organism>
<feature type="signal peptide" evidence="3">
    <location>
        <begin position="1"/>
        <end position="22"/>
    </location>
</feature>
<evidence type="ECO:0000256" key="1">
    <source>
        <dbReference type="ARBA" id="ARBA00022723"/>
    </source>
</evidence>
<name>A0AAD2APC0_9RALS</name>
<keyword evidence="3" id="KW-0732">Signal</keyword>
<comment type="caution">
    <text evidence="5">The sequence shown here is derived from an EMBL/GenBank/DDBJ whole genome shotgun (WGS) entry which is preliminary data.</text>
</comment>
<dbReference type="Proteomes" id="UP001190452">
    <property type="component" value="Unassembled WGS sequence"/>
</dbReference>
<sequence>MMKTVRGLLALAALGWVTVLGAANTVPTVAISTVPLYGRSQNIHPNLMLSLSVEFPTTGAAYRGAYNKGTTYLGYFNPLKCYSYDTTNGWFYISGAATADTHECSGKFSGNFMNWAASSAIDEFRMAMTGGDRVVDTPTQTVLQRAVLQSSFFRSGSYFPVKSVDGNNNSSTPGAVTPFSWSKIYVASCGNHIFFSDTDSSSATCSQPGTYGDQTIRVNGKNVVQQRSFRVQVQVCDSQEGASRTDLCFNYNGNYKPVGQMQLNAERMRFAAFGYLNDSTKDTSSPQNERYGGVLRAPMRYIGATAVDSNLNTIANSAPEFDTATGVFKKNPLGASEGVSGVMNYLNQFGRTSVQLPNKAMGDLGGPNDNPTGNYKTYDPVSEMFYESIRYLQFKQGPTPEAVSGLPNTAYSDNFPVYTKWDTDPVLNNCQKNYAFLIGDINTHQDHYIPGNRITGQGDPTRPVSSYDNFDVMDWTNRVGALETNTPPAGNSNPLSSSFTKLGTINHATSNWASYYLAGIAYWAHTYGFRPDMPDARVTTFVIDVNENGNGTVGPTQRQSQFFLAAKYGGFNNDTKNSNADGNPFKTYGDNGEIVTNNKEWEASPAGSNIPSNWFLGGQPEAMITAIKNVFDKISSFAGTLTAVAVSSGRITASTSGKTYVYAPGFDQQWNGRLGAYALSLSGSSSDGSLSVSTSSSPTWEAGALLTAAMQKAGGPANRAVYTLNSATLTGVPFTWASISPNQQTSLSTNPGNGNTDTYGQARLAYLRGDQSNEAASAGSSGLFRARSSVLGDIIGSAPTYVAAPSTSISDSGYATFYSTYSGRTPMVYVGANDGMLHGFNANTGAEVFAYVPNAVFSNLNQLTSLSYSHRLYVDATPTVAEAQINSKWRSVLVGGFGGGAQGVYALDVTDPTGSKGAGFSASSVLWEFTDKDDADMGNVMGNPLVVKLKTGTDSTTKLPIYKWFVMVANGLNSNQDDGYSNANAPAALFLLSLDKPAGTPWQLGTNYYKIVTPAPAGTPPYSTANGLSTPVVVPAPNGSVMHAYAGDLQGNLWKFILSGDSTTWNAKNALPPYGGTPGKPLFSATDKLGRKQPITIPPRVVYAPGGYMVLFGTGKYYEANDTGTPTQNNSFYGIYDDSSNTNYVVKGRDGLNTMTATPTSDGKAYTLTSSSTGLGYTAGRKPGWKLDFPDPTEKQVTTIAASDGIVFFNSLTGSDGCGTTGGSRSYALNALTGAPLSGLLSGYQSSGVLGAPVLIVISVSNTSRDTVGGSVETKTKVVLSSGSNGLTLNPVGTSSGGANSSAAVFPPSAGMRIGWREVRNFNLKTN</sequence>
<keyword evidence="8" id="KW-1185">Reference proteome</keyword>
<evidence type="ECO:0000256" key="2">
    <source>
        <dbReference type="ARBA" id="ARBA00022837"/>
    </source>
</evidence>
<keyword evidence="1" id="KW-0479">Metal-binding</keyword>
<dbReference type="GO" id="GO:0046872">
    <property type="term" value="F:metal ion binding"/>
    <property type="evidence" value="ECO:0007669"/>
    <property type="project" value="UniProtKB-KW"/>
</dbReference>
<gene>
    <name evidence="5" type="primary">pilY1_3</name>
    <name evidence="6" type="ORF">R77569_02668</name>
    <name evidence="5" type="ORF">R77591_02562</name>
</gene>
<feature type="chain" id="PRO_5042019373" evidence="3">
    <location>
        <begin position="23"/>
        <end position="1327"/>
    </location>
</feature>
<evidence type="ECO:0000313" key="7">
    <source>
        <dbReference type="Proteomes" id="UP001190002"/>
    </source>
</evidence>
<dbReference type="EMBL" id="CAUDKV010000010">
    <property type="protein sequence ID" value="CAJ0874965.1"/>
    <property type="molecule type" value="Genomic_DNA"/>
</dbReference>
<dbReference type="EMBL" id="CATVXE010000010">
    <property type="protein sequence ID" value="CAJ0684720.1"/>
    <property type="molecule type" value="Genomic_DNA"/>
</dbReference>
<feature type="domain" description="PilY1 beta-propeller" evidence="4">
    <location>
        <begin position="791"/>
        <end position="1142"/>
    </location>
</feature>
<evidence type="ECO:0000259" key="4">
    <source>
        <dbReference type="Pfam" id="PF05567"/>
    </source>
</evidence>
<keyword evidence="2" id="KW-0106">Calcium</keyword>
<protein>
    <submittedName>
        <fullName evidence="5">Type IV pilus biogenesis factor PilY1</fullName>
    </submittedName>
</protein>
<evidence type="ECO:0000313" key="5">
    <source>
        <dbReference type="EMBL" id="CAJ0684720.1"/>
    </source>
</evidence>
<dbReference type="Pfam" id="PF05567">
    <property type="entry name" value="T4P_PilY1"/>
    <property type="match status" value="1"/>
</dbReference>